<dbReference type="GO" id="GO:0097697">
    <property type="term" value="F:tRNA (5-carboxymethoxyuridine(34)-5-O)-methyltransferase activity"/>
    <property type="evidence" value="ECO:0007669"/>
    <property type="project" value="UniProtKB-UniRule"/>
</dbReference>
<dbReference type="OrthoDB" id="4697647at2"/>
<organism evidence="2 3">
    <name type="scientific">Thiothrix eikelboomii</name>
    <dbReference type="NCBI Taxonomy" id="92487"/>
    <lineage>
        <taxon>Bacteria</taxon>
        <taxon>Pseudomonadati</taxon>
        <taxon>Pseudomonadota</taxon>
        <taxon>Gammaproteobacteria</taxon>
        <taxon>Thiotrichales</taxon>
        <taxon>Thiotrichaceae</taxon>
        <taxon>Thiothrix</taxon>
    </lineage>
</organism>
<protein>
    <recommendedName>
        <fullName evidence="1">tRNA 5-carboxymethoxyuridine methyltransferase</fullName>
        <ecNumber evidence="1">2.1.1.-</ecNumber>
    </recommendedName>
    <alternativeName>
        <fullName evidence="1">cmo5U methyltransferase</fullName>
    </alternativeName>
</protein>
<dbReference type="InterPro" id="IPR033664">
    <property type="entry name" value="Cmo5U_methylTrfase"/>
</dbReference>
<comment type="similarity">
    <text evidence="1">Belongs to the class I-like SAM-binding methyltransferase superfamily. CmoM family.</text>
</comment>
<comment type="function">
    <text evidence="1">Catalyzes the methylation of 5-carboxymethoxyuridine (cmo5U) to form 5-methoxycarbonylmethoxyuridine (mcmo5U) at position 34 in tRNAs.</text>
</comment>
<reference evidence="2 3" key="1">
    <citation type="submission" date="2017-02" db="EMBL/GenBank/DDBJ databases">
        <authorList>
            <person name="Peterson S.W."/>
        </authorList>
    </citation>
    <scope>NUCLEOTIDE SEQUENCE [LARGE SCALE GENOMIC DNA]</scope>
    <source>
        <strain evidence="2 3">ATCC 49788</strain>
    </source>
</reference>
<feature type="binding site" evidence="1">
    <location>
        <begin position="52"/>
        <end position="53"/>
    </location>
    <ligand>
        <name>S-adenosyl-L-methionine</name>
        <dbReference type="ChEBI" id="CHEBI:59789"/>
    </ligand>
</feature>
<dbReference type="AlphaFoldDB" id="A0A1T4XE45"/>
<keyword evidence="1" id="KW-0819">tRNA processing</keyword>
<dbReference type="EMBL" id="FUYB01000016">
    <property type="protein sequence ID" value="SKA87677.1"/>
    <property type="molecule type" value="Genomic_DNA"/>
</dbReference>
<keyword evidence="1 2" id="KW-0489">Methyltransferase</keyword>
<proteinExistence type="inferred from homology"/>
<name>A0A1T4XE45_9GAMM</name>
<evidence type="ECO:0000313" key="3">
    <source>
        <dbReference type="Proteomes" id="UP000190460"/>
    </source>
</evidence>
<gene>
    <name evidence="1" type="primary">cmoM</name>
    <name evidence="2" type="ORF">SAMN02745130_02853</name>
</gene>
<dbReference type="RefSeq" id="WP_078923310.1">
    <property type="nucleotide sequence ID" value="NZ_FUYB01000016.1"/>
</dbReference>
<comment type="caution">
    <text evidence="1">Lacks conserved residue(s) required for the propagation of feature annotation.</text>
</comment>
<dbReference type="EC" id="2.1.1.-" evidence="1"/>
<feature type="binding site" evidence="1">
    <location>
        <position position="28"/>
    </location>
    <ligand>
        <name>S-adenosyl-L-methionine</name>
        <dbReference type="ChEBI" id="CHEBI:59789"/>
    </ligand>
</feature>
<dbReference type="STRING" id="92487.SAMN02745130_02853"/>
<dbReference type="PANTHER" id="PTHR43861">
    <property type="entry name" value="TRANS-ACONITATE 2-METHYLTRANSFERASE-RELATED"/>
    <property type="match status" value="1"/>
</dbReference>
<dbReference type="GO" id="GO:0006400">
    <property type="term" value="P:tRNA modification"/>
    <property type="evidence" value="ECO:0007669"/>
    <property type="project" value="UniProtKB-UniRule"/>
</dbReference>
<keyword evidence="1 2" id="KW-0808">Transferase</keyword>
<dbReference type="CDD" id="cd02440">
    <property type="entry name" value="AdoMet_MTases"/>
    <property type="match status" value="1"/>
</dbReference>
<dbReference type="Pfam" id="PF13489">
    <property type="entry name" value="Methyltransf_23"/>
    <property type="match status" value="1"/>
</dbReference>
<dbReference type="Gene3D" id="3.40.50.150">
    <property type="entry name" value="Vaccinia Virus protein VP39"/>
    <property type="match status" value="1"/>
</dbReference>
<keyword evidence="1" id="KW-0949">S-adenosyl-L-methionine</keyword>
<feature type="binding site" evidence="1">
    <location>
        <position position="73"/>
    </location>
    <ligand>
        <name>S-adenosyl-L-methionine</name>
        <dbReference type="ChEBI" id="CHEBI:59789"/>
    </ligand>
</feature>
<sequence length="262" mass="29894">MKKDRVFDGLTHSFQKKIYGDDPRGKIRLHIVQDDLCQQNLNHSTQSILDAGGGLGQMSIWLAAQGHSILLAEPSTEMLVEAHENIIAAGQAGAIQLQNVDIQRLVEASEAERFDGIVLHAVLEWLAEPRETLEQLLSLLKPNGWLSLMFFNQYAREMRYLLGGNFKALREQRIASDGNEGLAPISPLPPETVLAWLPALNLELITWSGVRCFYDYAYVDIRKRMPLDELLALERHYSQREPWRSLARYQHFFCRKQSSPLQ</sequence>
<dbReference type="SUPFAM" id="SSF53335">
    <property type="entry name" value="S-adenosyl-L-methionine-dependent methyltransferases"/>
    <property type="match status" value="1"/>
</dbReference>
<dbReference type="InterPro" id="IPR029063">
    <property type="entry name" value="SAM-dependent_MTases_sf"/>
</dbReference>
<keyword evidence="3" id="KW-1185">Reference proteome</keyword>
<dbReference type="HAMAP" id="MF_02057">
    <property type="entry name" value="tRNA_methyltr_CmoM"/>
    <property type="match status" value="1"/>
</dbReference>
<accession>A0A1T4XE45</accession>
<dbReference type="Proteomes" id="UP000190460">
    <property type="component" value="Unassembled WGS sequence"/>
</dbReference>
<evidence type="ECO:0000256" key="1">
    <source>
        <dbReference type="HAMAP-Rule" id="MF_02057"/>
    </source>
</evidence>
<feature type="binding site" evidence="1">
    <location>
        <position position="120"/>
    </location>
    <ligand>
        <name>S-adenosyl-L-methionine</name>
        <dbReference type="ChEBI" id="CHEBI:59789"/>
    </ligand>
</feature>
<comment type="catalytic activity">
    <reaction evidence="1">
        <text>5-carboxymethoxyuridine(34) in tRNA + S-adenosyl-L-methionine = 5-methoxycarbonylmethoxyuridine(34) in tRNA + S-adenosyl-L-homocysteine</text>
        <dbReference type="Rhea" id="RHEA:54080"/>
        <dbReference type="Rhea" id="RHEA-COMP:13383"/>
        <dbReference type="Rhea" id="RHEA-COMP:13781"/>
        <dbReference type="ChEBI" id="CHEBI:57856"/>
        <dbReference type="ChEBI" id="CHEBI:59789"/>
        <dbReference type="ChEBI" id="CHEBI:136879"/>
        <dbReference type="ChEBI" id="CHEBI:138053"/>
    </reaction>
</comment>
<dbReference type="GO" id="GO:0032259">
    <property type="term" value="P:methylation"/>
    <property type="evidence" value="ECO:0007669"/>
    <property type="project" value="UniProtKB-KW"/>
</dbReference>
<evidence type="ECO:0000313" key="2">
    <source>
        <dbReference type="EMBL" id="SKA87677.1"/>
    </source>
</evidence>